<protein>
    <submittedName>
        <fullName evidence="5">Response regulator transcription factor</fullName>
    </submittedName>
</protein>
<keyword evidence="2" id="KW-0238">DNA-binding</keyword>
<dbReference type="Proteomes" id="UP000807825">
    <property type="component" value="Unassembled WGS sequence"/>
</dbReference>
<dbReference type="PANTHER" id="PTHR44688:SF16">
    <property type="entry name" value="DNA-BINDING TRANSCRIPTIONAL ACTIVATOR DEVR_DOSR"/>
    <property type="match status" value="1"/>
</dbReference>
<feature type="domain" description="HTH luxR-type" evidence="4">
    <location>
        <begin position="9"/>
        <end position="74"/>
    </location>
</feature>
<keyword evidence="1" id="KW-0805">Transcription regulation</keyword>
<evidence type="ECO:0000313" key="6">
    <source>
        <dbReference type="Proteomes" id="UP000807825"/>
    </source>
</evidence>
<gene>
    <name evidence="5" type="ORF">HY912_20665</name>
</gene>
<comment type="caution">
    <text evidence="5">The sequence shown here is derived from an EMBL/GenBank/DDBJ whole genome shotgun (WGS) entry which is preliminary data.</text>
</comment>
<dbReference type="CDD" id="cd06170">
    <property type="entry name" value="LuxR_C_like"/>
    <property type="match status" value="1"/>
</dbReference>
<dbReference type="InterPro" id="IPR016032">
    <property type="entry name" value="Sig_transdc_resp-reg_C-effctor"/>
</dbReference>
<dbReference type="PRINTS" id="PR00038">
    <property type="entry name" value="HTHLUXR"/>
</dbReference>
<evidence type="ECO:0000313" key="5">
    <source>
        <dbReference type="EMBL" id="MBI5251912.1"/>
    </source>
</evidence>
<dbReference type="PROSITE" id="PS50043">
    <property type="entry name" value="HTH_LUXR_2"/>
    <property type="match status" value="1"/>
</dbReference>
<dbReference type="SUPFAM" id="SSF46894">
    <property type="entry name" value="C-terminal effector domain of the bipartite response regulators"/>
    <property type="match status" value="1"/>
</dbReference>
<evidence type="ECO:0000256" key="2">
    <source>
        <dbReference type="ARBA" id="ARBA00023125"/>
    </source>
</evidence>
<dbReference type="Gene3D" id="1.10.10.10">
    <property type="entry name" value="Winged helix-like DNA-binding domain superfamily/Winged helix DNA-binding domain"/>
    <property type="match status" value="1"/>
</dbReference>
<evidence type="ECO:0000259" key="4">
    <source>
        <dbReference type="PROSITE" id="PS50043"/>
    </source>
</evidence>
<dbReference type="GO" id="GO:0003677">
    <property type="term" value="F:DNA binding"/>
    <property type="evidence" value="ECO:0007669"/>
    <property type="project" value="UniProtKB-KW"/>
</dbReference>
<dbReference type="SMART" id="SM00421">
    <property type="entry name" value="HTH_LUXR"/>
    <property type="match status" value="1"/>
</dbReference>
<proteinExistence type="predicted"/>
<sequence length="80" mass="8736">MSISSSSDDGQAFSKLSQQEKHVLLLLSDGRPSREIARALFLGEGTIRNYVHSILSKLGLINQAEATAYALKHNLRGHMG</sequence>
<dbReference type="PROSITE" id="PS00622">
    <property type="entry name" value="HTH_LUXR_1"/>
    <property type="match status" value="1"/>
</dbReference>
<keyword evidence="3" id="KW-0804">Transcription</keyword>
<evidence type="ECO:0000256" key="1">
    <source>
        <dbReference type="ARBA" id="ARBA00023015"/>
    </source>
</evidence>
<dbReference type="GO" id="GO:0006355">
    <property type="term" value="P:regulation of DNA-templated transcription"/>
    <property type="evidence" value="ECO:0007669"/>
    <property type="project" value="InterPro"/>
</dbReference>
<reference evidence="5" key="1">
    <citation type="submission" date="2020-07" db="EMBL/GenBank/DDBJ databases">
        <title>Huge and variable diversity of episymbiotic CPR bacteria and DPANN archaea in groundwater ecosystems.</title>
        <authorList>
            <person name="He C.Y."/>
            <person name="Keren R."/>
            <person name="Whittaker M."/>
            <person name="Farag I.F."/>
            <person name="Doudna J."/>
            <person name="Cate J.H.D."/>
            <person name="Banfield J.F."/>
        </authorList>
    </citation>
    <scope>NUCLEOTIDE SEQUENCE</scope>
    <source>
        <strain evidence="5">NC_groundwater_1664_Pr3_B-0.1um_52_9</strain>
    </source>
</reference>
<name>A0A9D6V5I6_9BACT</name>
<dbReference type="EMBL" id="JACRDE010000542">
    <property type="protein sequence ID" value="MBI5251912.1"/>
    <property type="molecule type" value="Genomic_DNA"/>
</dbReference>
<evidence type="ECO:0000256" key="3">
    <source>
        <dbReference type="ARBA" id="ARBA00023163"/>
    </source>
</evidence>
<dbReference type="PANTHER" id="PTHR44688">
    <property type="entry name" value="DNA-BINDING TRANSCRIPTIONAL ACTIVATOR DEVR_DOSR"/>
    <property type="match status" value="1"/>
</dbReference>
<accession>A0A9D6V5I6</accession>
<organism evidence="5 6">
    <name type="scientific">Desulfomonile tiedjei</name>
    <dbReference type="NCBI Taxonomy" id="2358"/>
    <lineage>
        <taxon>Bacteria</taxon>
        <taxon>Pseudomonadati</taxon>
        <taxon>Thermodesulfobacteriota</taxon>
        <taxon>Desulfomonilia</taxon>
        <taxon>Desulfomonilales</taxon>
        <taxon>Desulfomonilaceae</taxon>
        <taxon>Desulfomonile</taxon>
    </lineage>
</organism>
<dbReference type="InterPro" id="IPR036388">
    <property type="entry name" value="WH-like_DNA-bd_sf"/>
</dbReference>
<dbReference type="InterPro" id="IPR000792">
    <property type="entry name" value="Tscrpt_reg_LuxR_C"/>
</dbReference>
<dbReference type="AlphaFoldDB" id="A0A9D6V5I6"/>
<dbReference type="Pfam" id="PF00196">
    <property type="entry name" value="GerE"/>
    <property type="match status" value="1"/>
</dbReference>